<keyword evidence="10" id="KW-0812">Transmembrane</keyword>
<organism evidence="13 14">
    <name type="scientific">Sulfurospirillum multivorans (strain DM 12446 / JCM 15788 / NBRC 109480)</name>
    <dbReference type="NCBI Taxonomy" id="1150621"/>
    <lineage>
        <taxon>Bacteria</taxon>
        <taxon>Pseudomonadati</taxon>
        <taxon>Campylobacterota</taxon>
        <taxon>Epsilonproteobacteria</taxon>
        <taxon>Campylobacterales</taxon>
        <taxon>Sulfurospirillaceae</taxon>
        <taxon>Sulfurospirillum</taxon>
    </lineage>
</organism>
<dbReference type="GO" id="GO:0005524">
    <property type="term" value="F:ATP binding"/>
    <property type="evidence" value="ECO:0007669"/>
    <property type="project" value="UniProtKB-KW"/>
</dbReference>
<comment type="catalytic activity">
    <reaction evidence="1">
        <text>ATP + protein L-histidine = ADP + protein N-phospho-L-histidine.</text>
        <dbReference type="EC" id="2.7.13.3"/>
    </reaction>
</comment>
<accession>A0AA86AQL5</accession>
<dbReference type="RefSeq" id="WP_025345832.1">
    <property type="nucleotide sequence ID" value="NZ_CP007201.1"/>
</dbReference>
<dbReference type="KEGG" id="smul:SMUL_2763"/>
<dbReference type="SUPFAM" id="SSF158472">
    <property type="entry name" value="HAMP domain-like"/>
    <property type="match status" value="1"/>
</dbReference>
<dbReference type="InterPro" id="IPR003594">
    <property type="entry name" value="HATPase_dom"/>
</dbReference>
<evidence type="ECO:0000313" key="13">
    <source>
        <dbReference type="EMBL" id="AHJ14002.1"/>
    </source>
</evidence>
<dbReference type="PANTHER" id="PTHR41523:SF8">
    <property type="entry name" value="ETHYLENE RESPONSE SENSOR PROTEIN"/>
    <property type="match status" value="1"/>
</dbReference>
<feature type="coiled-coil region" evidence="9">
    <location>
        <begin position="396"/>
        <end position="423"/>
    </location>
</feature>
<keyword evidence="8" id="KW-0067">ATP-binding</keyword>
<comment type="subcellular location">
    <subcellularLocation>
        <location evidence="2">Membrane</location>
    </subcellularLocation>
</comment>
<dbReference type="CDD" id="cd06225">
    <property type="entry name" value="HAMP"/>
    <property type="match status" value="1"/>
</dbReference>
<dbReference type="PANTHER" id="PTHR41523">
    <property type="entry name" value="TWO-COMPONENT SYSTEM SENSOR PROTEIN"/>
    <property type="match status" value="1"/>
</dbReference>
<dbReference type="SMART" id="SM00304">
    <property type="entry name" value="HAMP"/>
    <property type="match status" value="1"/>
</dbReference>
<gene>
    <name evidence="13" type="ORF">SMUL_2763</name>
</gene>
<dbReference type="EC" id="2.7.13.3" evidence="3"/>
<evidence type="ECO:0000256" key="10">
    <source>
        <dbReference type="SAM" id="Phobius"/>
    </source>
</evidence>
<dbReference type="InterPro" id="IPR004010">
    <property type="entry name" value="Double_Cache_2"/>
</dbReference>
<proteinExistence type="predicted"/>
<keyword evidence="6" id="KW-0547">Nucleotide-binding</keyword>
<dbReference type="InterPro" id="IPR003660">
    <property type="entry name" value="HAMP_dom"/>
</dbReference>
<evidence type="ECO:0000256" key="9">
    <source>
        <dbReference type="SAM" id="Coils"/>
    </source>
</evidence>
<dbReference type="SUPFAM" id="SSF55874">
    <property type="entry name" value="ATPase domain of HSP90 chaperone/DNA topoisomerase II/histidine kinase"/>
    <property type="match status" value="1"/>
</dbReference>
<dbReference type="PROSITE" id="PS50885">
    <property type="entry name" value="HAMP"/>
    <property type="match status" value="1"/>
</dbReference>
<dbReference type="GO" id="GO:0016020">
    <property type="term" value="C:membrane"/>
    <property type="evidence" value="ECO:0007669"/>
    <property type="project" value="UniProtKB-SubCell"/>
</dbReference>
<dbReference type="Gene3D" id="3.30.565.10">
    <property type="entry name" value="Histidine kinase-like ATPase, C-terminal domain"/>
    <property type="match status" value="1"/>
</dbReference>
<reference evidence="13 14" key="1">
    <citation type="journal article" date="2014" name="Environ. Microbiol.">
        <title>Insights into organohalide respiration and the versatile catabolism of Sulfurospirillum multivorans gained from comparative genomics and physiological studies.</title>
        <authorList>
            <person name="Goris T."/>
            <person name="Schubert T."/>
            <person name="Gadkari J."/>
            <person name="Wubet T."/>
            <person name="Tarkka M."/>
            <person name="Buscot F."/>
            <person name="Adrian L."/>
            <person name="Diekert G."/>
        </authorList>
    </citation>
    <scope>NUCLEOTIDE SEQUENCE [LARGE SCALE GENOMIC DNA]</scope>
    <source>
        <strain evidence="14">DM 12446 / JCM 15788 / NBRC 109480</strain>
    </source>
</reference>
<evidence type="ECO:0000313" key="14">
    <source>
        <dbReference type="Proteomes" id="UP000019322"/>
    </source>
</evidence>
<dbReference type="EMBL" id="CP007201">
    <property type="protein sequence ID" value="AHJ14002.1"/>
    <property type="molecule type" value="Genomic_DNA"/>
</dbReference>
<sequence length="630" mass="71567">MFNAFRALSLSAKFSLAFSSIVFFILAVMLAVVIPTWQQERLKSETSTIERLLASMENQVRLTIHINSLYNTSYWEKLTLEVKNRIHTFNSALNSLDTPNETTLMALLDRHFSDFTCNALLLQNERVIYGTRDLFFPQAFRNTPLTLEQWNINDKTVRINICPANEKEFLYLTPLQKNGYSIAIVCQSQDFLQQHNDFEASIGTILKQSFQHFKTNHAGFAYMMWVDGSDRMCDHNASLRTSDNPIAKNFNTACCVSKTSPNDQPLTGQLKASDYLKAASENKPIYHRIPKTDDPSGKLYPAFTWVRYFKGNHAYPFILAATLYEEDIYKELDPIILKFIPAIILTLISAFALGWLFFHRFTLKIDRLLNVAKAVEQGEIHKRSHIKGEDDIATLAKTFDAMLDSLEENIQTLDAKVATRTLELEALLKEKEVLLKEIHHRVKNNLSIIIALMQLKENQAQSEESQTLLLELQERIYAIELLHRQLYQSTSLKEIAFDVYVSGLVENMRQTYATDEKKIALHVTIEPVCLGIEQALSCGLLINECVTNAIKHAFDESGGEIEIGFTCKEHECTLSVHDTGRGLPEHFALKTAQGLGMQLIEGIACQQLQGKLHSENSDGAHFAIRFTQEA</sequence>
<feature type="domain" description="HAMP" evidence="12">
    <location>
        <begin position="359"/>
        <end position="411"/>
    </location>
</feature>
<keyword evidence="4" id="KW-0597">Phosphoprotein</keyword>
<evidence type="ECO:0000259" key="12">
    <source>
        <dbReference type="PROSITE" id="PS50885"/>
    </source>
</evidence>
<dbReference type="Proteomes" id="UP000019322">
    <property type="component" value="Chromosome"/>
</dbReference>
<evidence type="ECO:0000256" key="4">
    <source>
        <dbReference type="ARBA" id="ARBA00022553"/>
    </source>
</evidence>
<dbReference type="PROSITE" id="PS50109">
    <property type="entry name" value="HIS_KIN"/>
    <property type="match status" value="1"/>
</dbReference>
<keyword evidence="5" id="KW-0808">Transferase</keyword>
<dbReference type="GO" id="GO:0004673">
    <property type="term" value="F:protein histidine kinase activity"/>
    <property type="evidence" value="ECO:0007669"/>
    <property type="project" value="UniProtKB-EC"/>
</dbReference>
<dbReference type="GO" id="GO:0007165">
    <property type="term" value="P:signal transduction"/>
    <property type="evidence" value="ECO:0007669"/>
    <property type="project" value="InterPro"/>
</dbReference>
<feature type="domain" description="Histidine kinase" evidence="11">
    <location>
        <begin position="437"/>
        <end position="630"/>
    </location>
</feature>
<evidence type="ECO:0000256" key="1">
    <source>
        <dbReference type="ARBA" id="ARBA00000085"/>
    </source>
</evidence>
<evidence type="ECO:0000256" key="5">
    <source>
        <dbReference type="ARBA" id="ARBA00022679"/>
    </source>
</evidence>
<dbReference type="Pfam" id="PF08269">
    <property type="entry name" value="dCache_2"/>
    <property type="match status" value="1"/>
</dbReference>
<dbReference type="InterPro" id="IPR011495">
    <property type="entry name" value="Sig_transdc_His_kin_sub2_dim/P"/>
</dbReference>
<evidence type="ECO:0000259" key="11">
    <source>
        <dbReference type="PROSITE" id="PS50109"/>
    </source>
</evidence>
<evidence type="ECO:0000256" key="8">
    <source>
        <dbReference type="ARBA" id="ARBA00022840"/>
    </source>
</evidence>
<dbReference type="Pfam" id="PF07568">
    <property type="entry name" value="HisKA_2"/>
    <property type="match status" value="1"/>
</dbReference>
<feature type="transmembrane region" description="Helical" evidence="10">
    <location>
        <begin position="12"/>
        <end position="37"/>
    </location>
</feature>
<feature type="transmembrane region" description="Helical" evidence="10">
    <location>
        <begin position="339"/>
        <end position="358"/>
    </location>
</feature>
<evidence type="ECO:0000256" key="2">
    <source>
        <dbReference type="ARBA" id="ARBA00004370"/>
    </source>
</evidence>
<protein>
    <recommendedName>
        <fullName evidence="3">histidine kinase</fullName>
        <ecNumber evidence="3">2.7.13.3</ecNumber>
    </recommendedName>
</protein>
<keyword evidence="7 13" id="KW-0418">Kinase</keyword>
<keyword evidence="10" id="KW-0472">Membrane</keyword>
<dbReference type="InterPro" id="IPR036890">
    <property type="entry name" value="HATPase_C_sf"/>
</dbReference>
<evidence type="ECO:0000256" key="6">
    <source>
        <dbReference type="ARBA" id="ARBA00022741"/>
    </source>
</evidence>
<dbReference type="Pfam" id="PF00672">
    <property type="entry name" value="HAMP"/>
    <property type="match status" value="1"/>
</dbReference>
<dbReference type="Gene3D" id="6.10.340.10">
    <property type="match status" value="1"/>
</dbReference>
<keyword evidence="10" id="KW-1133">Transmembrane helix</keyword>
<dbReference type="InterPro" id="IPR005467">
    <property type="entry name" value="His_kinase_dom"/>
</dbReference>
<evidence type="ECO:0000256" key="7">
    <source>
        <dbReference type="ARBA" id="ARBA00022777"/>
    </source>
</evidence>
<name>A0AA86AQL5_SULMK</name>
<evidence type="ECO:0000256" key="3">
    <source>
        <dbReference type="ARBA" id="ARBA00012438"/>
    </source>
</evidence>
<dbReference type="Pfam" id="PF02518">
    <property type="entry name" value="HATPase_c"/>
    <property type="match status" value="1"/>
</dbReference>
<dbReference type="AlphaFoldDB" id="A0AA86AQL5"/>
<keyword evidence="9" id="KW-0175">Coiled coil</keyword>